<organism evidence="4 5">
    <name type="scientific">Phyllobacterium myrsinacearum</name>
    <dbReference type="NCBI Taxonomy" id="28101"/>
    <lineage>
        <taxon>Bacteria</taxon>
        <taxon>Pseudomonadati</taxon>
        <taxon>Pseudomonadota</taxon>
        <taxon>Alphaproteobacteria</taxon>
        <taxon>Hyphomicrobiales</taxon>
        <taxon>Phyllobacteriaceae</taxon>
        <taxon>Phyllobacterium</taxon>
    </lineage>
</organism>
<comment type="caution">
    <text evidence="4">The sequence shown here is derived from an EMBL/GenBank/DDBJ whole genome shotgun (WGS) entry which is preliminary data.</text>
</comment>
<keyword evidence="5" id="KW-1185">Reference proteome</keyword>
<proteinExistence type="inferred from homology"/>
<reference evidence="4 5" key="1">
    <citation type="submission" date="2018-02" db="EMBL/GenBank/DDBJ databases">
        <title>The draft genome of Phyllobacterium myrsinacearum DSM5892.</title>
        <authorList>
            <person name="Li L."/>
            <person name="Liu L."/>
            <person name="Zhang X."/>
            <person name="Wang T."/>
        </authorList>
    </citation>
    <scope>NUCLEOTIDE SEQUENCE [LARGE SCALE GENOMIC DNA]</scope>
    <source>
        <strain evidence="4 5">DSM 5892</strain>
    </source>
</reference>
<dbReference type="Pfam" id="PF13416">
    <property type="entry name" value="SBP_bac_8"/>
    <property type="match status" value="1"/>
</dbReference>
<dbReference type="SUPFAM" id="SSF53850">
    <property type="entry name" value="Periplasmic binding protein-like II"/>
    <property type="match status" value="1"/>
</dbReference>
<dbReference type="PANTHER" id="PTHR43649">
    <property type="entry name" value="ARABINOSE-BINDING PROTEIN-RELATED"/>
    <property type="match status" value="1"/>
</dbReference>
<name>A0A2S9JR18_9HYPH</name>
<comment type="similarity">
    <text evidence="2">Belongs to the bacterial solute-binding protein 1 family.</text>
</comment>
<accession>A0A2S9JR18</accession>
<dbReference type="EMBL" id="PVBT01000002">
    <property type="protein sequence ID" value="PRD55670.1"/>
    <property type="molecule type" value="Genomic_DNA"/>
</dbReference>
<keyword evidence="3" id="KW-0574">Periplasm</keyword>
<dbReference type="PANTHER" id="PTHR43649:SF12">
    <property type="entry name" value="DIACETYLCHITOBIOSE BINDING PROTEIN DASA"/>
    <property type="match status" value="1"/>
</dbReference>
<comment type="subcellular location">
    <subcellularLocation>
        <location evidence="1">Periplasm</location>
    </subcellularLocation>
</comment>
<sequence length="374" mass="41400">MTWQHPRGYEPLAAAARAFESAHGHRLIEWQAQRLEGFEEHPIADLAARYDLIVLDHPHIGEAVATDCLSPLEKYFTDVEIAAWRTGCVGGSLDSYQWADKHWALPIDVAAQVSAYRPDLLESPPKDWYDVLLHAERIPVALSIAGPHAFLSFLSICVALGEEPRPDELLFSDDVAIEALDIMARLSARAPHLTHKLNPIDLLESMAQGEQIALVPLVFGYVNYAQAKSGQKRVAFTDAPTGSGTRHGSVLGGTGIAISSRTDASPQLIDHLRWLMSDMVQTRFFTANLGQPSARAAWTDRDVNEQWGDFYAATLTTIETALVRPRYDGYIAFQTKASDLVRSTLVAGNTPSETLTQIRQAWQVSRNRARTTFI</sequence>
<evidence type="ECO:0000256" key="2">
    <source>
        <dbReference type="ARBA" id="ARBA00008520"/>
    </source>
</evidence>
<dbReference type="GO" id="GO:0042597">
    <property type="term" value="C:periplasmic space"/>
    <property type="evidence" value="ECO:0007669"/>
    <property type="project" value="UniProtKB-SubCell"/>
</dbReference>
<gene>
    <name evidence="4" type="ORF">C5750_10365</name>
</gene>
<dbReference type="AlphaFoldDB" id="A0A2S9JR18"/>
<dbReference type="InterPro" id="IPR050490">
    <property type="entry name" value="Bact_solute-bd_prot1"/>
</dbReference>
<dbReference type="InterPro" id="IPR006059">
    <property type="entry name" value="SBP"/>
</dbReference>
<evidence type="ECO:0008006" key="6">
    <source>
        <dbReference type="Google" id="ProtNLM"/>
    </source>
</evidence>
<dbReference type="Proteomes" id="UP000238563">
    <property type="component" value="Unassembled WGS sequence"/>
</dbReference>
<evidence type="ECO:0000313" key="5">
    <source>
        <dbReference type="Proteomes" id="UP000238563"/>
    </source>
</evidence>
<evidence type="ECO:0000256" key="3">
    <source>
        <dbReference type="ARBA" id="ARBA00022764"/>
    </source>
</evidence>
<evidence type="ECO:0000256" key="1">
    <source>
        <dbReference type="ARBA" id="ARBA00004418"/>
    </source>
</evidence>
<evidence type="ECO:0000313" key="4">
    <source>
        <dbReference type="EMBL" id="PRD55670.1"/>
    </source>
</evidence>
<protein>
    <recommendedName>
        <fullName evidence="6">ABC transporter substrate-binding protein</fullName>
    </recommendedName>
</protein>
<dbReference type="Gene3D" id="3.40.190.10">
    <property type="entry name" value="Periplasmic binding protein-like II"/>
    <property type="match status" value="1"/>
</dbReference>